<evidence type="ECO:0000256" key="2">
    <source>
        <dbReference type="ARBA" id="ARBA00001089"/>
    </source>
</evidence>
<evidence type="ECO:0000256" key="1">
    <source>
        <dbReference type="ARBA" id="ARBA00001049"/>
    </source>
</evidence>
<dbReference type="MEROPS" id="T03.012"/>
<dbReference type="UniPathway" id="UPA00204"/>
<evidence type="ECO:0000256" key="5">
    <source>
        <dbReference type="ARBA" id="ARBA00047417"/>
    </source>
</evidence>
<dbReference type="EC" id="3.4.19.13" evidence="8"/>
<evidence type="ECO:0000256" key="8">
    <source>
        <dbReference type="RuleBase" id="RU368068"/>
    </source>
</evidence>
<dbReference type="VEuPathDB" id="FungiDB:CTRG_04355"/>
<reference evidence="10 11" key="1">
    <citation type="journal article" date="2009" name="Nature">
        <title>Evolution of pathogenicity and sexual reproduction in eight Candida genomes.</title>
        <authorList>
            <person name="Butler G."/>
            <person name="Rasmussen M.D."/>
            <person name="Lin M.F."/>
            <person name="Santos M.A."/>
            <person name="Sakthikumar S."/>
            <person name="Munro C.A."/>
            <person name="Rheinbay E."/>
            <person name="Grabherr M."/>
            <person name="Forche A."/>
            <person name="Reedy J.L."/>
            <person name="Agrafioti I."/>
            <person name="Arnaud M.B."/>
            <person name="Bates S."/>
            <person name="Brown A.J."/>
            <person name="Brunke S."/>
            <person name="Costanzo M.C."/>
            <person name="Fitzpatrick D.A."/>
            <person name="de Groot P.W."/>
            <person name="Harris D."/>
            <person name="Hoyer L.L."/>
            <person name="Hube B."/>
            <person name="Klis F.M."/>
            <person name="Kodira C."/>
            <person name="Lennard N."/>
            <person name="Logue M.E."/>
            <person name="Martin R."/>
            <person name="Neiman A.M."/>
            <person name="Nikolaou E."/>
            <person name="Quail M.A."/>
            <person name="Quinn J."/>
            <person name="Santos M.C."/>
            <person name="Schmitzberger F.F."/>
            <person name="Sherlock G."/>
            <person name="Shah P."/>
            <person name="Silverstein K.A."/>
            <person name="Skrzypek M.S."/>
            <person name="Soll D."/>
            <person name="Staggs R."/>
            <person name="Stansfield I."/>
            <person name="Stumpf M.P."/>
            <person name="Sudbery P.E."/>
            <person name="Srikantha T."/>
            <person name="Zeng Q."/>
            <person name="Berman J."/>
            <person name="Berriman M."/>
            <person name="Heitman J."/>
            <person name="Gow N.A."/>
            <person name="Lorenz M.C."/>
            <person name="Birren B.W."/>
            <person name="Kellis M."/>
            <person name="Cuomo C.A."/>
        </authorList>
    </citation>
    <scope>NUCLEOTIDE SEQUENCE [LARGE SCALE GENOMIC DNA]</scope>
    <source>
        <strain evidence="11">ATCC MYA-3404 / T1</strain>
    </source>
</reference>
<evidence type="ECO:0000256" key="4">
    <source>
        <dbReference type="ARBA" id="ARBA00009381"/>
    </source>
</evidence>
<dbReference type="EC" id="2.3.2.2" evidence="8"/>
<dbReference type="InterPro" id="IPR029055">
    <property type="entry name" value="Ntn_hydrolases_N"/>
</dbReference>
<keyword evidence="8" id="KW-0012">Acyltransferase</keyword>
<sequence>MKVDSSFTNHSRSYNRSKLFRYGLFCCSFIMLIIYSLSAIYPNKSPTDSPLLLQQIPQDLTRSDPYVALHVDTNDDPLSDKIGQPDLHPSLEHLHTGQKAMVASDVPICSTMGKNILLRGGNAADSAITVALCIGSVNSHSSGIGGGGFIISRNKGNVISLDAREMAPKLARKHMYGKSEVLSKIGGLSIAIPGELKGLDELFKLHGSGNLTWKQLFEPVIELNRNGFKCSKVFETVLAKEYELVLSKVPSLKETWDFIFKENGKLKTEGDWIKRPNYANTLEMIANNGSSDIFYDPNGPIVQSLVSTIQNWGGIITPKDFASYKVNLESPLVSTIDNYTFYTSNGVSSGLALLSGLNFFNRVYDSSDNKSLITHKLIESFKWLSSIRTRFGDIDNRQELIDKYSNNSWIDELLNNGKYSDNTTFPWQHYDPKYEIVEPQGTSHFSIIDENDNSISMTTTINLLFGSMIYDPNTGIILNDEMDDFSLPNLNNAFNLTPSIYNFIYPGKRPLSSTAPTIIINNFTNLTDFLIGAAGGSRITSAVLQAIIRIYYLNHDLIETISFPRLHHQLIPESIMVENITVLNEAHDGIVDYLQGLNHTFLETGALTAMNGIKRAKDGMLHGVSDWWRKRGEADGY</sequence>
<dbReference type="GO" id="GO:0006751">
    <property type="term" value="P:glutathione catabolic process"/>
    <property type="evidence" value="ECO:0007669"/>
    <property type="project" value="UniProtKB-UniRule"/>
</dbReference>
<dbReference type="RefSeq" id="XP_002550058.1">
    <property type="nucleotide sequence ID" value="XM_002550012.1"/>
</dbReference>
<dbReference type="PRINTS" id="PR01210">
    <property type="entry name" value="GGTRANSPTASE"/>
</dbReference>
<dbReference type="KEGG" id="ctp:CTRG_04355"/>
<dbReference type="SUPFAM" id="SSF56235">
    <property type="entry name" value="N-terminal nucleophile aminohydrolases (Ntn hydrolases)"/>
    <property type="match status" value="1"/>
</dbReference>
<dbReference type="InterPro" id="IPR043138">
    <property type="entry name" value="GGT_lsub"/>
</dbReference>
<feature type="binding site" evidence="7">
    <location>
        <begin position="460"/>
        <end position="462"/>
    </location>
    <ligand>
        <name>L-glutamate</name>
        <dbReference type="ChEBI" id="CHEBI:29985"/>
    </ligand>
</feature>
<organism evidence="10 11">
    <name type="scientific">Candida tropicalis (strain ATCC MYA-3404 / T1)</name>
    <name type="common">Yeast</name>
    <dbReference type="NCBI Taxonomy" id="294747"/>
    <lineage>
        <taxon>Eukaryota</taxon>
        <taxon>Fungi</taxon>
        <taxon>Dikarya</taxon>
        <taxon>Ascomycota</taxon>
        <taxon>Saccharomycotina</taxon>
        <taxon>Pichiomycetes</taxon>
        <taxon>Debaryomycetaceae</taxon>
        <taxon>Candida/Lodderomyces clade</taxon>
        <taxon>Candida</taxon>
    </lineage>
</organism>
<dbReference type="PANTHER" id="PTHR11686">
    <property type="entry name" value="GAMMA GLUTAMYL TRANSPEPTIDASE"/>
    <property type="match status" value="1"/>
</dbReference>
<comment type="catalytic activity">
    <reaction evidence="2 8">
        <text>glutathione + H2O = L-cysteinylglycine + L-glutamate</text>
        <dbReference type="Rhea" id="RHEA:28807"/>
        <dbReference type="ChEBI" id="CHEBI:15377"/>
        <dbReference type="ChEBI" id="CHEBI:29985"/>
        <dbReference type="ChEBI" id="CHEBI:57925"/>
        <dbReference type="ChEBI" id="CHEBI:61694"/>
        <dbReference type="EC" id="3.4.19.13"/>
    </reaction>
</comment>
<dbReference type="GO" id="GO:0000324">
    <property type="term" value="C:fungal-type vacuole"/>
    <property type="evidence" value="ECO:0007669"/>
    <property type="project" value="EnsemblFungi"/>
</dbReference>
<dbReference type="EMBL" id="GG692400">
    <property type="protein sequence ID" value="EER31573.1"/>
    <property type="molecule type" value="Genomic_DNA"/>
</dbReference>
<keyword evidence="8" id="KW-0378">Hydrolase</keyword>
<evidence type="ECO:0000256" key="6">
    <source>
        <dbReference type="PIRSR" id="PIRSR600101-1"/>
    </source>
</evidence>
<keyword evidence="9" id="KW-0472">Membrane</keyword>
<dbReference type="OrthoDB" id="1081007at2759"/>
<comment type="pathway">
    <text evidence="3 8">Sulfur metabolism; glutathione metabolism.</text>
</comment>
<dbReference type="PANTHER" id="PTHR11686:SF9">
    <property type="entry name" value="RE13973P"/>
    <property type="match status" value="1"/>
</dbReference>
<dbReference type="Proteomes" id="UP000002037">
    <property type="component" value="Unassembled WGS sequence"/>
</dbReference>
<accession>C5ME63</accession>
<dbReference type="FunFam" id="3.60.20.40:FF:000001">
    <property type="entry name" value="Gamma-glutamyltranspeptidase 1"/>
    <property type="match status" value="1"/>
</dbReference>
<proteinExistence type="inferred from homology"/>
<dbReference type="Pfam" id="PF01019">
    <property type="entry name" value="G_glu_transpept"/>
    <property type="match status" value="1"/>
</dbReference>
<keyword evidence="11" id="KW-1185">Reference proteome</keyword>
<dbReference type="Gene3D" id="3.60.20.40">
    <property type="match status" value="1"/>
</dbReference>
<dbReference type="GO" id="GO:0005886">
    <property type="term" value="C:plasma membrane"/>
    <property type="evidence" value="ECO:0007669"/>
    <property type="project" value="TreeGrafter"/>
</dbReference>
<dbReference type="AlphaFoldDB" id="C5ME63"/>
<comment type="similarity">
    <text evidence="4">Belongs to the gamma-glutamyltransferase family.</text>
</comment>
<dbReference type="GO" id="GO:0006805">
    <property type="term" value="P:xenobiotic metabolic process"/>
    <property type="evidence" value="ECO:0007669"/>
    <property type="project" value="EnsemblFungi"/>
</dbReference>
<evidence type="ECO:0000256" key="7">
    <source>
        <dbReference type="PIRSR" id="PIRSR600101-2"/>
    </source>
</evidence>
<dbReference type="InterPro" id="IPR000101">
    <property type="entry name" value="GGT_peptidase"/>
</dbReference>
<dbReference type="GO" id="GO:0103068">
    <property type="term" value="F:leukotriene C4 gamma-glutamyl transferase activity"/>
    <property type="evidence" value="ECO:0007669"/>
    <property type="project" value="UniProtKB-EC"/>
</dbReference>
<evidence type="ECO:0000256" key="3">
    <source>
        <dbReference type="ARBA" id="ARBA00005115"/>
    </source>
</evidence>
<dbReference type="GO" id="GO:0036374">
    <property type="term" value="F:glutathione hydrolase activity"/>
    <property type="evidence" value="ECO:0007669"/>
    <property type="project" value="UniProtKB-UniRule"/>
</dbReference>
<feature type="binding site" evidence="7">
    <location>
        <position position="484"/>
    </location>
    <ligand>
        <name>L-glutamate</name>
        <dbReference type="ChEBI" id="CHEBI:29985"/>
    </ligand>
</feature>
<dbReference type="InterPro" id="IPR043137">
    <property type="entry name" value="GGT_ssub_C"/>
</dbReference>
<evidence type="ECO:0000313" key="10">
    <source>
        <dbReference type="EMBL" id="EER31573.1"/>
    </source>
</evidence>
<dbReference type="HOGENOM" id="CLU_014813_4_1_1"/>
<keyword evidence="9" id="KW-1133">Transmembrane helix</keyword>
<name>C5ME63_CANTT</name>
<evidence type="ECO:0000256" key="9">
    <source>
        <dbReference type="SAM" id="Phobius"/>
    </source>
</evidence>
<keyword evidence="9" id="KW-0812">Transmembrane</keyword>
<dbReference type="GeneID" id="8296776"/>
<dbReference type="eggNOG" id="KOG2410">
    <property type="taxonomic scope" value="Eukaryota"/>
</dbReference>
<feature type="binding site" evidence="7">
    <location>
        <position position="536"/>
    </location>
    <ligand>
        <name>L-glutamate</name>
        <dbReference type="ChEBI" id="CHEBI:29985"/>
    </ligand>
</feature>
<dbReference type="NCBIfam" id="TIGR00066">
    <property type="entry name" value="g_glut_trans"/>
    <property type="match status" value="1"/>
</dbReference>
<protein>
    <recommendedName>
        <fullName evidence="8">Glutathione hydrolase</fullName>
        <ecNumber evidence="8">2.3.2.2</ecNumber>
        <ecNumber evidence="8">3.4.19.13</ecNumber>
    </recommendedName>
    <alternativeName>
        <fullName evidence="8">Gamma-glutamyltransferase</fullName>
    </alternativeName>
    <alternativeName>
        <fullName evidence="8">Gamma-glutamyltranspeptidase</fullName>
    </alternativeName>
</protein>
<feature type="binding site" evidence="7">
    <location>
        <position position="164"/>
    </location>
    <ligand>
        <name>L-glutamate</name>
        <dbReference type="ChEBI" id="CHEBI:29985"/>
    </ligand>
</feature>
<evidence type="ECO:0000313" key="11">
    <source>
        <dbReference type="Proteomes" id="UP000002037"/>
    </source>
</evidence>
<feature type="active site" description="Nucleophile" evidence="6">
    <location>
        <position position="442"/>
    </location>
</feature>
<keyword evidence="8" id="KW-0808">Transferase</keyword>
<comment type="catalytic activity">
    <reaction evidence="1 8">
        <text>an S-substituted glutathione + H2O = an S-substituted L-cysteinylglycine + L-glutamate</text>
        <dbReference type="Rhea" id="RHEA:59468"/>
        <dbReference type="ChEBI" id="CHEBI:15377"/>
        <dbReference type="ChEBI" id="CHEBI:29985"/>
        <dbReference type="ChEBI" id="CHEBI:90779"/>
        <dbReference type="ChEBI" id="CHEBI:143103"/>
        <dbReference type="EC" id="3.4.19.13"/>
    </reaction>
</comment>
<dbReference type="STRING" id="294747.C5ME63"/>
<comment type="function">
    <text evidence="8">Cleaves the gamma-glutamyl peptide bond of glutathione and glutathione conjugates.</text>
</comment>
<gene>
    <name evidence="10" type="ORF">CTRG_04355</name>
</gene>
<feature type="transmembrane region" description="Helical" evidence="9">
    <location>
        <begin position="20"/>
        <end position="41"/>
    </location>
</feature>
<feature type="binding site" evidence="7">
    <location>
        <begin position="512"/>
        <end position="513"/>
    </location>
    <ligand>
        <name>L-glutamate</name>
        <dbReference type="ChEBI" id="CHEBI:29985"/>
    </ligand>
</feature>
<dbReference type="Gene3D" id="1.10.246.130">
    <property type="match status" value="1"/>
</dbReference>
<comment type="catalytic activity">
    <reaction evidence="5 8">
        <text>an N-terminal (5-L-glutamyl)-[peptide] + an alpha-amino acid = 5-L-glutamyl amino acid + an N-terminal L-alpha-aminoacyl-[peptide]</text>
        <dbReference type="Rhea" id="RHEA:23904"/>
        <dbReference type="Rhea" id="RHEA-COMP:9780"/>
        <dbReference type="Rhea" id="RHEA-COMP:9795"/>
        <dbReference type="ChEBI" id="CHEBI:77644"/>
        <dbReference type="ChEBI" id="CHEBI:78597"/>
        <dbReference type="ChEBI" id="CHEBI:78599"/>
        <dbReference type="ChEBI" id="CHEBI:78608"/>
        <dbReference type="EC" id="2.3.2.2"/>
    </reaction>
</comment>